<accession>A0A255Z9R6</accession>
<dbReference type="InterPro" id="IPR001466">
    <property type="entry name" value="Beta-lactam-related"/>
</dbReference>
<evidence type="ECO:0000259" key="1">
    <source>
        <dbReference type="Pfam" id="PF00144"/>
    </source>
</evidence>
<dbReference type="InterPro" id="IPR050789">
    <property type="entry name" value="Diverse_Enzym_Activities"/>
</dbReference>
<dbReference type="AlphaFoldDB" id="A0A255Z9R6"/>
<gene>
    <name evidence="2" type="ORF">CHU95_01355</name>
</gene>
<organism evidence="2 3">
    <name type="scientific">Niveispirillum lacus</name>
    <dbReference type="NCBI Taxonomy" id="1981099"/>
    <lineage>
        <taxon>Bacteria</taxon>
        <taxon>Pseudomonadati</taxon>
        <taxon>Pseudomonadota</taxon>
        <taxon>Alphaproteobacteria</taxon>
        <taxon>Rhodospirillales</taxon>
        <taxon>Azospirillaceae</taxon>
        <taxon>Niveispirillum</taxon>
    </lineage>
</organism>
<evidence type="ECO:0000313" key="3">
    <source>
        <dbReference type="Proteomes" id="UP000216998"/>
    </source>
</evidence>
<sequence>MPDTGSEGDRMMVASPMAKAEAGWVVRRSAAILLGFLLLAMPSRAADWQPLREAMVGLVTGPEAPVSGVAVIVVRDGKTVFAQAAGRAVIDPTNPTRERPLTLDTPVRVASLSKLPVGIAVHQLAAAGKLDLDADLSPLLGFRLRNPHHPDHPITTRMLLTHTSSLRDAEIYGLPPPYSLEELVRPGGAFDPGGTRWADEVPGTRFTYTNLNYGVMATLIERLTGQRFDAVVTTQVLRPLGMRAAYDVRLLDVDRFQQLAPVYRRQPDGSWLATVDDYQGRRPDDRLTIFGVKALVPLAHIVPGRNGTSLSPQGGMRASARDLAMLLHFLLDRGGGLLPATAFDRMLTPHWTYDPAVGNGDVDGGLLRQWALGIHCTTHGGGPGAGDRWQAGAKDPRLCGHFGDAYGLLGAVMADPGGRWGFVYLLTGTPMIRVTGPVSSLTVWEQTVVDGILAGVNS</sequence>
<dbReference type="InterPro" id="IPR012338">
    <property type="entry name" value="Beta-lactam/transpept-like"/>
</dbReference>
<dbReference type="Proteomes" id="UP000216998">
    <property type="component" value="Unassembled WGS sequence"/>
</dbReference>
<dbReference type="SUPFAM" id="SSF56601">
    <property type="entry name" value="beta-lactamase/transpeptidase-like"/>
    <property type="match status" value="1"/>
</dbReference>
<dbReference type="OrthoDB" id="5705574at2"/>
<dbReference type="PANTHER" id="PTHR43283">
    <property type="entry name" value="BETA-LACTAMASE-RELATED"/>
    <property type="match status" value="1"/>
</dbReference>
<evidence type="ECO:0000313" key="2">
    <source>
        <dbReference type="EMBL" id="OYQ37370.1"/>
    </source>
</evidence>
<protein>
    <recommendedName>
        <fullName evidence="1">Beta-lactamase-related domain-containing protein</fullName>
    </recommendedName>
</protein>
<dbReference type="PANTHER" id="PTHR43283:SF18">
    <property type="match status" value="1"/>
</dbReference>
<comment type="caution">
    <text evidence="2">The sequence shown here is derived from an EMBL/GenBank/DDBJ whole genome shotgun (WGS) entry which is preliminary data.</text>
</comment>
<keyword evidence="3" id="KW-1185">Reference proteome</keyword>
<feature type="domain" description="Beta-lactamase-related" evidence="1">
    <location>
        <begin position="66"/>
        <end position="430"/>
    </location>
</feature>
<reference evidence="2 3" key="1">
    <citation type="submission" date="2017-07" db="EMBL/GenBank/DDBJ databases">
        <title>Niveispirillum cyanobacteriorum sp. nov., isolated from cyanobacterial aggregates in a eutrophic lake.</title>
        <authorList>
            <person name="Cai H."/>
        </authorList>
    </citation>
    <scope>NUCLEOTIDE SEQUENCE [LARGE SCALE GENOMIC DNA]</scope>
    <source>
        <strain evidence="3">TH1-14</strain>
    </source>
</reference>
<proteinExistence type="predicted"/>
<dbReference type="Gene3D" id="3.40.710.10">
    <property type="entry name" value="DD-peptidase/beta-lactamase superfamily"/>
    <property type="match status" value="1"/>
</dbReference>
<dbReference type="Pfam" id="PF00144">
    <property type="entry name" value="Beta-lactamase"/>
    <property type="match status" value="1"/>
</dbReference>
<name>A0A255Z9R6_9PROT</name>
<dbReference type="EMBL" id="NOXU01000015">
    <property type="protein sequence ID" value="OYQ37370.1"/>
    <property type="molecule type" value="Genomic_DNA"/>
</dbReference>